<keyword evidence="2" id="KW-0238">DNA-binding</keyword>
<dbReference type="InterPro" id="IPR007526">
    <property type="entry name" value="SWIRM"/>
</dbReference>
<evidence type="ECO:0000256" key="5">
    <source>
        <dbReference type="SAM" id="Coils"/>
    </source>
</evidence>
<keyword evidence="5" id="KW-0175">Coiled coil</keyword>
<dbReference type="PANTHER" id="PTHR12802:SF44">
    <property type="entry name" value="SWI_SNF COMPLEX SUBUNIT SWI3B"/>
    <property type="match status" value="1"/>
</dbReference>
<evidence type="ECO:0008006" key="12">
    <source>
        <dbReference type="Google" id="ProtNLM"/>
    </source>
</evidence>
<feature type="domain" description="SWIRM" evidence="8">
    <location>
        <begin position="63"/>
        <end position="160"/>
    </location>
</feature>
<dbReference type="Pfam" id="PF16495">
    <property type="entry name" value="SWIRM-assoc_1"/>
    <property type="match status" value="1"/>
</dbReference>
<feature type="compositionally biased region" description="Polar residues" evidence="6">
    <location>
        <begin position="55"/>
        <end position="64"/>
    </location>
</feature>
<dbReference type="GO" id="GO:0005634">
    <property type="term" value="C:nucleus"/>
    <property type="evidence" value="ECO:0007669"/>
    <property type="project" value="UniProtKB-ARBA"/>
</dbReference>
<dbReference type="Pfam" id="PF00249">
    <property type="entry name" value="Myb_DNA-binding"/>
    <property type="match status" value="1"/>
</dbReference>
<dbReference type="SMART" id="SM00717">
    <property type="entry name" value="SANT"/>
    <property type="match status" value="1"/>
</dbReference>
<dbReference type="PROSITE" id="PS50934">
    <property type="entry name" value="SWIRM"/>
    <property type="match status" value="1"/>
</dbReference>
<dbReference type="PROSITE" id="PS50090">
    <property type="entry name" value="MYB_LIKE"/>
    <property type="match status" value="1"/>
</dbReference>
<dbReference type="Pfam" id="PF04433">
    <property type="entry name" value="SWIRM"/>
    <property type="match status" value="1"/>
</dbReference>
<feature type="compositionally biased region" description="Pro residues" evidence="6">
    <location>
        <begin position="1"/>
        <end position="26"/>
    </location>
</feature>
<keyword evidence="11" id="KW-1185">Reference proteome</keyword>
<dbReference type="InterPro" id="IPR017884">
    <property type="entry name" value="SANT_dom"/>
</dbReference>
<dbReference type="GO" id="GO:0003677">
    <property type="term" value="F:DNA binding"/>
    <property type="evidence" value="ECO:0007669"/>
    <property type="project" value="UniProtKB-KW"/>
</dbReference>
<dbReference type="FunFam" id="1.10.10.10:FF:000020">
    <property type="entry name" value="SWI/SNF complex subunit SMARCC2 isoform c"/>
    <property type="match status" value="1"/>
</dbReference>
<evidence type="ECO:0000256" key="1">
    <source>
        <dbReference type="ARBA" id="ARBA00023015"/>
    </source>
</evidence>
<dbReference type="FunFam" id="1.10.10.60:FF:000014">
    <property type="entry name" value="SWI/SNF complex subunit SMARCC2 isoform C"/>
    <property type="match status" value="1"/>
</dbReference>
<evidence type="ECO:0000313" key="10">
    <source>
        <dbReference type="EMBL" id="KAG9455366.1"/>
    </source>
</evidence>
<evidence type="ECO:0000256" key="6">
    <source>
        <dbReference type="SAM" id="MobiDB-lite"/>
    </source>
</evidence>
<protein>
    <recommendedName>
        <fullName evidence="12">SWI/SNF complex subunit SWI3B</fullName>
    </recommendedName>
</protein>
<dbReference type="AlphaFoldDB" id="A0AAV7F5F4"/>
<dbReference type="EMBL" id="JAINDJ010000003">
    <property type="protein sequence ID" value="KAG9455366.1"/>
    <property type="molecule type" value="Genomic_DNA"/>
</dbReference>
<keyword evidence="4" id="KW-0539">Nucleus</keyword>
<dbReference type="InterPro" id="IPR001005">
    <property type="entry name" value="SANT/Myb"/>
</dbReference>
<keyword evidence="3" id="KW-0804">Transcription</keyword>
<dbReference type="PROSITE" id="PS51293">
    <property type="entry name" value="SANT"/>
    <property type="match status" value="1"/>
</dbReference>
<sequence length="503" mass="55792">MASTPPPAVAGPAAPPPVNPSNPPESPAIAALPSVNTESPATESNQLATPRPLESTPSGPSTVSIPSYSRWFSWKKIHETERRVLPEFFDSKSPARNPRTYKYYRNLIIKKYRQNPSKKITFTEVRRTIVGDVGSVRRVFDFLENWGLINYTSSRQSLKWEDKESKSAAISSSPSSAGSQNTNAKKEVARKVCDGCKSVISIACFSCVKVDLTLCARCFVRGNYRVGLNSADFKRVDISEEPTKTDWSDKETLRLLEGLLHYGDDWKKVAHHVCSRSEKECVVRFLKLPFGEQFMEPVDADGIAKKHKDPMKQQGDGETASENTALLSPSESRHLTPLADASNPIMAQAALLSAFVGSNIADAAAQAAVRALSEVDFTNDQEEYDVVSRELVEEIDKEVSTSANGHLTKGSFGQSATEALALLEKEESEVEQSISNIIEVQMKEVQNKIVNFERLELHMEKEWAQLQHLKDLLLADQLTLLQQRGPQKFPQIAEEKIKVSDVT</sequence>
<comment type="caution">
    <text evidence="10">The sequence shown here is derived from an EMBL/GenBank/DDBJ whole genome shotgun (WGS) entry which is preliminary data.</text>
</comment>
<dbReference type="InterPro" id="IPR009057">
    <property type="entry name" value="Homeodomain-like_sf"/>
</dbReference>
<accession>A0AAV7F5F4</accession>
<dbReference type="InterPro" id="IPR036388">
    <property type="entry name" value="WH-like_DNA-bd_sf"/>
</dbReference>
<feature type="domain" description="SANT" evidence="9">
    <location>
        <begin position="242"/>
        <end position="293"/>
    </location>
</feature>
<evidence type="ECO:0000259" key="7">
    <source>
        <dbReference type="PROSITE" id="PS50090"/>
    </source>
</evidence>
<dbReference type="PANTHER" id="PTHR12802">
    <property type="entry name" value="SWI/SNF COMPLEX-RELATED"/>
    <property type="match status" value="1"/>
</dbReference>
<gene>
    <name evidence="10" type="ORF">H6P81_008270</name>
</gene>
<evidence type="ECO:0000259" key="8">
    <source>
        <dbReference type="PROSITE" id="PS50934"/>
    </source>
</evidence>
<feature type="coiled-coil region" evidence="5">
    <location>
        <begin position="423"/>
        <end position="462"/>
    </location>
</feature>
<feature type="domain" description="Myb-like" evidence="7">
    <location>
        <begin position="239"/>
        <end position="289"/>
    </location>
</feature>
<feature type="region of interest" description="Disordered" evidence="6">
    <location>
        <begin position="1"/>
        <end position="64"/>
    </location>
</feature>
<dbReference type="CDD" id="cd00167">
    <property type="entry name" value="SANT"/>
    <property type="match status" value="1"/>
</dbReference>
<evidence type="ECO:0000259" key="9">
    <source>
        <dbReference type="PROSITE" id="PS51293"/>
    </source>
</evidence>
<reference evidence="10 11" key="1">
    <citation type="submission" date="2021-07" db="EMBL/GenBank/DDBJ databases">
        <title>The Aristolochia fimbriata genome: insights into angiosperm evolution, floral development and chemical biosynthesis.</title>
        <authorList>
            <person name="Jiao Y."/>
        </authorList>
    </citation>
    <scope>NUCLEOTIDE SEQUENCE [LARGE SCALE GENOMIC DNA]</scope>
    <source>
        <strain evidence="10">IBCAS-2021</strain>
        <tissue evidence="10">Leaf</tissue>
    </source>
</reference>
<dbReference type="Proteomes" id="UP000825729">
    <property type="component" value="Unassembled WGS sequence"/>
</dbReference>
<feature type="compositionally biased region" description="Polar residues" evidence="6">
    <location>
        <begin position="34"/>
        <end position="48"/>
    </location>
</feature>
<evidence type="ECO:0000256" key="3">
    <source>
        <dbReference type="ARBA" id="ARBA00023163"/>
    </source>
</evidence>
<proteinExistence type="predicted"/>
<dbReference type="Gene3D" id="1.10.10.60">
    <property type="entry name" value="Homeodomain-like"/>
    <property type="match status" value="1"/>
</dbReference>
<dbReference type="InterPro" id="IPR032451">
    <property type="entry name" value="SMARCC_C"/>
</dbReference>
<name>A0AAV7F5F4_ARIFI</name>
<evidence type="ECO:0000256" key="4">
    <source>
        <dbReference type="ARBA" id="ARBA00023242"/>
    </source>
</evidence>
<dbReference type="Gene3D" id="1.10.10.10">
    <property type="entry name" value="Winged helix-like DNA-binding domain superfamily/Winged helix DNA-binding domain"/>
    <property type="match status" value="1"/>
</dbReference>
<evidence type="ECO:0000313" key="11">
    <source>
        <dbReference type="Proteomes" id="UP000825729"/>
    </source>
</evidence>
<organism evidence="10 11">
    <name type="scientific">Aristolochia fimbriata</name>
    <name type="common">White veined hardy Dutchman's pipe vine</name>
    <dbReference type="NCBI Taxonomy" id="158543"/>
    <lineage>
        <taxon>Eukaryota</taxon>
        <taxon>Viridiplantae</taxon>
        <taxon>Streptophyta</taxon>
        <taxon>Embryophyta</taxon>
        <taxon>Tracheophyta</taxon>
        <taxon>Spermatophyta</taxon>
        <taxon>Magnoliopsida</taxon>
        <taxon>Magnoliidae</taxon>
        <taxon>Piperales</taxon>
        <taxon>Aristolochiaceae</taxon>
        <taxon>Aristolochia</taxon>
    </lineage>
</organism>
<evidence type="ECO:0000256" key="2">
    <source>
        <dbReference type="ARBA" id="ARBA00023125"/>
    </source>
</evidence>
<keyword evidence="1" id="KW-0805">Transcription regulation</keyword>
<dbReference type="SUPFAM" id="SSF46689">
    <property type="entry name" value="Homeodomain-like"/>
    <property type="match status" value="2"/>
</dbReference>